<proteinExistence type="predicted"/>
<keyword evidence="2" id="KW-0479">Metal-binding</keyword>
<dbReference type="EMBL" id="LZYZ01000006">
    <property type="protein sequence ID" value="OOM10703.1"/>
    <property type="molecule type" value="Genomic_DNA"/>
</dbReference>
<feature type="binding site" evidence="2">
    <location>
        <position position="195"/>
    </location>
    <ligand>
        <name>a divalent metal cation</name>
        <dbReference type="ChEBI" id="CHEBI:60240"/>
        <label>1</label>
    </ligand>
</feature>
<dbReference type="AlphaFoldDB" id="A0A1S8N2P6"/>
<dbReference type="EC" id="3.1.21.-" evidence="3"/>
<dbReference type="InterPro" id="IPR032466">
    <property type="entry name" value="Metal_Hydrolase"/>
</dbReference>
<dbReference type="RefSeq" id="WP_077866378.1">
    <property type="nucleotide sequence ID" value="NZ_LZYZ01000006.1"/>
</dbReference>
<protein>
    <submittedName>
        <fullName evidence="3">Putative deoxyribonuclease YcfH</fullName>
        <ecNumber evidence="3">3.1.21.-</ecNumber>
    </submittedName>
</protein>
<dbReference type="GO" id="GO:0046872">
    <property type="term" value="F:metal ion binding"/>
    <property type="evidence" value="ECO:0007669"/>
    <property type="project" value="UniProtKB-KW"/>
</dbReference>
<dbReference type="GO" id="GO:0016788">
    <property type="term" value="F:hydrolase activity, acting on ester bonds"/>
    <property type="evidence" value="ECO:0007669"/>
    <property type="project" value="InterPro"/>
</dbReference>
<dbReference type="PROSITE" id="PS01137">
    <property type="entry name" value="TATD_1"/>
    <property type="match status" value="1"/>
</dbReference>
<evidence type="ECO:0000313" key="3">
    <source>
        <dbReference type="EMBL" id="OOM10703.1"/>
    </source>
</evidence>
<dbReference type="STRING" id="169679.CSACC_24570"/>
<dbReference type="InterPro" id="IPR001130">
    <property type="entry name" value="TatD-like"/>
</dbReference>
<feature type="binding site" evidence="2">
    <location>
        <position position="147"/>
    </location>
    <ligand>
        <name>a divalent metal cation</name>
        <dbReference type="ChEBI" id="CHEBI:60240"/>
        <label>2</label>
    </ligand>
</feature>
<accession>A0A1S8N2P6</accession>
<sequence>MYIDAHTHLDFFDEKIDDAIYEINNFRILTIANGMDVESYLQNKEYSKRSEYIKATFGIHPWKAAEYIGELKDLIPYIEESELIGEIGLDFFWVEDKGSYESQRKIFNFILDEGIKRNKVVSIHTKGAEEEIYNILNKYGYSKVIIHWYSGDIKILDKLIALGCYFTVSVDLGYSELSEEILSRIPINRLLAETDGPTALEWVNGKYGYPSVIIDVIKKIAERKALSTDELSKIIEDNFFNLTGLKQYR</sequence>
<comment type="caution">
    <text evidence="3">The sequence shown here is derived from an EMBL/GenBank/DDBJ whole genome shotgun (WGS) entry which is preliminary data.</text>
</comment>
<feature type="binding site" evidence="2">
    <location>
        <position position="8"/>
    </location>
    <ligand>
        <name>a divalent metal cation</name>
        <dbReference type="ChEBI" id="CHEBI:60240"/>
        <label>1</label>
    </ligand>
</feature>
<dbReference type="InterPro" id="IPR018228">
    <property type="entry name" value="DNase_TatD-rel_CS"/>
</dbReference>
<evidence type="ECO:0000256" key="2">
    <source>
        <dbReference type="PIRSR" id="PIRSR005902-1"/>
    </source>
</evidence>
<dbReference type="Proteomes" id="UP000191154">
    <property type="component" value="Unassembled WGS sequence"/>
</dbReference>
<dbReference type="PANTHER" id="PTHR46124:SF2">
    <property type="entry name" value="D-AMINOACYL-TRNA DEACYLASE"/>
    <property type="match status" value="1"/>
</dbReference>
<feature type="binding site" evidence="2">
    <location>
        <position position="124"/>
    </location>
    <ligand>
        <name>a divalent metal cation</name>
        <dbReference type="ChEBI" id="CHEBI:60240"/>
        <label>2</label>
    </ligand>
</feature>
<keyword evidence="1 3" id="KW-0378">Hydrolase</keyword>
<reference evidence="3 4" key="1">
    <citation type="submission" date="2016-05" db="EMBL/GenBank/DDBJ databases">
        <title>Microbial solvent formation.</title>
        <authorList>
            <person name="Poehlein A."/>
            <person name="Montoya Solano J.D."/>
            <person name="Flitsch S."/>
            <person name="Krabben P."/>
            <person name="Duerre P."/>
            <person name="Daniel R."/>
        </authorList>
    </citation>
    <scope>NUCLEOTIDE SEQUENCE [LARGE SCALE GENOMIC DNA]</scope>
    <source>
        <strain evidence="3 4">L1-8</strain>
    </source>
</reference>
<dbReference type="PANTHER" id="PTHR46124">
    <property type="entry name" value="D-AMINOACYL-TRNA DEACYLASE"/>
    <property type="match status" value="1"/>
</dbReference>
<name>A0A1S8N2P6_CLOSA</name>
<evidence type="ECO:0000313" key="4">
    <source>
        <dbReference type="Proteomes" id="UP000191154"/>
    </source>
</evidence>
<dbReference type="PIRSF" id="PIRSF005902">
    <property type="entry name" value="DNase_TatD"/>
    <property type="match status" value="1"/>
</dbReference>
<organism evidence="3 4">
    <name type="scientific">Clostridium saccharobutylicum</name>
    <dbReference type="NCBI Taxonomy" id="169679"/>
    <lineage>
        <taxon>Bacteria</taxon>
        <taxon>Bacillati</taxon>
        <taxon>Bacillota</taxon>
        <taxon>Clostridia</taxon>
        <taxon>Eubacteriales</taxon>
        <taxon>Clostridiaceae</taxon>
        <taxon>Clostridium</taxon>
    </lineage>
</organism>
<feature type="binding site" evidence="2">
    <location>
        <position position="6"/>
    </location>
    <ligand>
        <name>a divalent metal cation</name>
        <dbReference type="ChEBI" id="CHEBI:60240"/>
        <label>1</label>
    </ligand>
</feature>
<evidence type="ECO:0000256" key="1">
    <source>
        <dbReference type="ARBA" id="ARBA00022801"/>
    </source>
</evidence>
<dbReference type="Pfam" id="PF01026">
    <property type="entry name" value="TatD_DNase"/>
    <property type="match status" value="1"/>
</dbReference>
<feature type="binding site" evidence="2">
    <location>
        <position position="86"/>
    </location>
    <ligand>
        <name>a divalent metal cation</name>
        <dbReference type="ChEBI" id="CHEBI:60240"/>
        <label>1</label>
    </ligand>
</feature>
<dbReference type="Gene3D" id="3.20.20.140">
    <property type="entry name" value="Metal-dependent hydrolases"/>
    <property type="match status" value="1"/>
</dbReference>
<dbReference type="CDD" id="cd01310">
    <property type="entry name" value="TatD_DNAse"/>
    <property type="match status" value="1"/>
</dbReference>
<dbReference type="SUPFAM" id="SSF51556">
    <property type="entry name" value="Metallo-dependent hydrolases"/>
    <property type="match status" value="1"/>
</dbReference>
<gene>
    <name evidence="3" type="primary">ycfH_2</name>
    <name evidence="3" type="ORF">CLOSAC_33240</name>
</gene>